<dbReference type="Gene3D" id="3.40.50.1110">
    <property type="entry name" value="SGNH hydrolase"/>
    <property type="match status" value="1"/>
</dbReference>
<name>A0A3S9P600_9BACT</name>
<dbReference type="RefSeq" id="WP_126616396.1">
    <property type="nucleotide sequence ID" value="NZ_CP034562.1"/>
</dbReference>
<dbReference type="KEGG" id="fll:EI427_15590"/>
<evidence type="ECO:0008006" key="4">
    <source>
        <dbReference type="Google" id="ProtNLM"/>
    </source>
</evidence>
<keyword evidence="3" id="KW-1185">Reference proteome</keyword>
<dbReference type="EMBL" id="CP034562">
    <property type="protein sequence ID" value="AZQ63593.1"/>
    <property type="molecule type" value="Genomic_DNA"/>
</dbReference>
<dbReference type="InterPro" id="IPR036514">
    <property type="entry name" value="SGNH_hydro_sf"/>
</dbReference>
<feature type="signal peptide" evidence="1">
    <location>
        <begin position="1"/>
        <end position="25"/>
    </location>
</feature>
<dbReference type="OrthoDB" id="9764164at2"/>
<protein>
    <recommendedName>
        <fullName evidence="4">G-D-S-L family lipolytic protein</fullName>
    </recommendedName>
</protein>
<dbReference type="PROSITE" id="PS51257">
    <property type="entry name" value="PROKAR_LIPOPROTEIN"/>
    <property type="match status" value="1"/>
</dbReference>
<feature type="chain" id="PRO_5019530236" description="G-D-S-L family lipolytic protein" evidence="1">
    <location>
        <begin position="26"/>
        <end position="617"/>
    </location>
</feature>
<dbReference type="GO" id="GO:0016788">
    <property type="term" value="F:hydrolase activity, acting on ester bonds"/>
    <property type="evidence" value="ECO:0007669"/>
    <property type="project" value="UniProtKB-ARBA"/>
</dbReference>
<evidence type="ECO:0000313" key="3">
    <source>
        <dbReference type="Proteomes" id="UP000267268"/>
    </source>
</evidence>
<proteinExistence type="predicted"/>
<dbReference type="Proteomes" id="UP000267268">
    <property type="component" value="Chromosome 1"/>
</dbReference>
<accession>A0A3S9P600</accession>
<evidence type="ECO:0000313" key="2">
    <source>
        <dbReference type="EMBL" id="AZQ63593.1"/>
    </source>
</evidence>
<organism evidence="2 3">
    <name type="scientific">Flammeovirga pectinis</name>
    <dbReference type="NCBI Taxonomy" id="2494373"/>
    <lineage>
        <taxon>Bacteria</taxon>
        <taxon>Pseudomonadati</taxon>
        <taxon>Bacteroidota</taxon>
        <taxon>Cytophagia</taxon>
        <taxon>Cytophagales</taxon>
        <taxon>Flammeovirgaceae</taxon>
        <taxon>Flammeovirga</taxon>
    </lineage>
</organism>
<reference evidence="2 3" key="1">
    <citation type="submission" date="2018-12" db="EMBL/GenBank/DDBJ databases">
        <title>Flammeovirga pectinis sp. nov., isolated from the gut of the Korean scallop, Patinopecten yessoensis.</title>
        <authorList>
            <person name="Bae J.-W."/>
            <person name="Jeong Y.-S."/>
            <person name="Kang W."/>
        </authorList>
    </citation>
    <scope>NUCLEOTIDE SEQUENCE [LARGE SCALE GENOMIC DNA]</scope>
    <source>
        <strain evidence="2 3">L12M1</strain>
    </source>
</reference>
<evidence type="ECO:0000256" key="1">
    <source>
        <dbReference type="SAM" id="SignalP"/>
    </source>
</evidence>
<sequence>MTFNKYRSLLAAGAIALLSACTTEVDDFVTAGGSSSDGTPVDYTTYVALGNSLTSGYTDGAWVASAQVNSYPQLIARSLQEAGLGAKDFKQPLVSNSGKAYFGQQLILTDSGPGGLPKIDVGTSRAADNITAGMYHNMAVPGIRAIDMAVPGYGQANSNYGYFSSAATSTVLNDAIAAVPTFFSVWLGANDVLGFATKGGSLGPNNILNATAITPQSAYEQAMEGVLDGMMNNGAKGVILNVPDITEAAVFNTTPNTLEKMLAANKMELTEDFIVLVNGYLANAFDPVIAQGVEDNIKAAITKVLTPIAAIGNVNIVAYSVNVIQTAGGDVTDATLLATTVVHSTAFLTAKGTGASDADAKAAADAVVASEEGQTQIAQLVAFNINATWATYTGTETEVNTVYSSIDPAVIEGTVASTTASFKAAGYYPVFSLESNQLPVYDATSPTMMRVPAEGTLVSLLALSKARELGELILTGGDLDITKLKDYLPVIDNTTGTYEFLEKGDVDDVASAIDGYNAYLKQEASDRGLAYVDTEAIMSEAHDGGIIIDGVTYTTTYLSGNLFSLDGAHLTQRGYAVIGNYTLQAINAKYGAKLPQIQQNDFPVVETTVVPTPAAAN</sequence>
<dbReference type="AlphaFoldDB" id="A0A3S9P600"/>
<keyword evidence="1" id="KW-0732">Signal</keyword>
<dbReference type="SUPFAM" id="SSF52266">
    <property type="entry name" value="SGNH hydrolase"/>
    <property type="match status" value="2"/>
</dbReference>
<gene>
    <name evidence="2" type="ORF">EI427_15590</name>
</gene>